<dbReference type="AlphaFoldDB" id="A0A329NUK5"/>
<accession>A0A329NUK5</accession>
<sequence>LNPHYVPDFKAKLGKSFVEDAMMVAVRADLPLLRAFMRGFHMVDEPGKWLKNPVNIAKVLYYWGRGKKRNAEYYPPKLGPGRKEMLTKLGLSTTADFERFKAAA</sequence>
<feature type="non-terminal residue" evidence="1">
    <location>
        <position position="1"/>
    </location>
</feature>
<proteinExistence type="predicted"/>
<dbReference type="EMBL" id="QMHM01000115">
    <property type="protein sequence ID" value="RAV74617.1"/>
    <property type="molecule type" value="Genomic_DNA"/>
</dbReference>
<name>A0A329NUK5_9LACT</name>
<gene>
    <name evidence="1" type="ORF">DBT54_10285</name>
</gene>
<comment type="caution">
    <text evidence="1">The sequence shown here is derived from an EMBL/GenBank/DDBJ whole genome shotgun (WGS) entry which is preliminary data.</text>
</comment>
<protein>
    <submittedName>
        <fullName evidence="1">FAD-dependent oxidoreductase</fullName>
    </submittedName>
</protein>
<evidence type="ECO:0000313" key="2">
    <source>
        <dbReference type="Proteomes" id="UP000251923"/>
    </source>
</evidence>
<reference evidence="1 2" key="1">
    <citation type="submission" date="2018-04" db="EMBL/GenBank/DDBJ databases">
        <title>Aerococcus urinae genomes.</title>
        <authorList>
            <person name="Hilt E."/>
            <person name="Gilbert N.M."/>
            <person name="Thomas-White K."/>
            <person name="Putonti C."/>
            <person name="Lewis A.L."/>
            <person name="Visck K.L."/>
            <person name="Wolfe A.J."/>
        </authorList>
    </citation>
    <scope>NUCLEOTIDE SEQUENCE [LARGE SCALE GENOMIC DNA]</scope>
    <source>
        <strain evidence="1 2">UMB7480</strain>
    </source>
</reference>
<evidence type="ECO:0000313" key="1">
    <source>
        <dbReference type="EMBL" id="RAV74617.1"/>
    </source>
</evidence>
<dbReference type="Proteomes" id="UP000251923">
    <property type="component" value="Unassembled WGS sequence"/>
</dbReference>
<organism evidence="1 2">
    <name type="scientific">Aerococcus urinae</name>
    <dbReference type="NCBI Taxonomy" id="1376"/>
    <lineage>
        <taxon>Bacteria</taxon>
        <taxon>Bacillati</taxon>
        <taxon>Bacillota</taxon>
        <taxon>Bacilli</taxon>
        <taxon>Lactobacillales</taxon>
        <taxon>Aerococcaceae</taxon>
        <taxon>Aerococcus</taxon>
    </lineage>
</organism>